<gene>
    <name evidence="1" type="ORF">BZG02_12575</name>
</gene>
<evidence type="ECO:0000313" key="1">
    <source>
        <dbReference type="EMBL" id="PKQ62547.1"/>
    </source>
</evidence>
<organism evidence="1 2">
    <name type="scientific">Labilibaculum filiforme</name>
    <dbReference type="NCBI Taxonomy" id="1940526"/>
    <lineage>
        <taxon>Bacteria</taxon>
        <taxon>Pseudomonadati</taxon>
        <taxon>Bacteroidota</taxon>
        <taxon>Bacteroidia</taxon>
        <taxon>Marinilabiliales</taxon>
        <taxon>Marinifilaceae</taxon>
        <taxon>Labilibaculum</taxon>
    </lineage>
</organism>
<evidence type="ECO:0000313" key="2">
    <source>
        <dbReference type="Proteomes" id="UP000233535"/>
    </source>
</evidence>
<accession>A0A2N3HWZ1</accession>
<protein>
    <submittedName>
        <fullName evidence="1">Uncharacterized protein</fullName>
    </submittedName>
</protein>
<comment type="caution">
    <text evidence="1">The sequence shown here is derived from an EMBL/GenBank/DDBJ whole genome shotgun (WGS) entry which is preliminary data.</text>
</comment>
<dbReference type="EMBL" id="MVDD01000008">
    <property type="protein sequence ID" value="PKQ62547.1"/>
    <property type="molecule type" value="Genomic_DNA"/>
</dbReference>
<proteinExistence type="predicted"/>
<dbReference type="Proteomes" id="UP000233535">
    <property type="component" value="Unassembled WGS sequence"/>
</dbReference>
<name>A0A2N3HWZ1_9BACT</name>
<keyword evidence="2" id="KW-1185">Reference proteome</keyword>
<dbReference type="RefSeq" id="WP_101261791.1">
    <property type="nucleotide sequence ID" value="NZ_MVDD01000008.1"/>
</dbReference>
<dbReference type="OrthoDB" id="1121893at2"/>
<sequence>MSALLVIVFLALLTSLMVLHVHNELNLSKRIIRAGYFMQSLLDQNGIKHLDLEKKFEKSTLSTQLRVLEYYLHSLNSSHKDFGTKKTITQRILNIENALAEYGYQSELSVI</sequence>
<reference evidence="1 2" key="1">
    <citation type="journal article" date="2017" name="Front. Microbiol.">
        <title>Labilibaculum manganireducens gen. nov., sp. nov. and Labilibaculum filiforme sp. nov., Novel Bacteroidetes Isolated from Subsurface Sediments of the Baltic Sea.</title>
        <authorList>
            <person name="Vandieken V."/>
            <person name="Marshall I.P."/>
            <person name="Niemann H."/>
            <person name="Engelen B."/>
            <person name="Cypionka H."/>
        </authorList>
    </citation>
    <scope>NUCLEOTIDE SEQUENCE [LARGE SCALE GENOMIC DNA]</scope>
    <source>
        <strain evidence="1 2">59.16B</strain>
    </source>
</reference>
<dbReference type="AlphaFoldDB" id="A0A2N3HWZ1"/>